<feature type="region of interest" description="Disordered" evidence="1">
    <location>
        <begin position="45"/>
        <end position="79"/>
    </location>
</feature>
<dbReference type="EMBL" id="KE346366">
    <property type="protein sequence ID" value="KJE93832.1"/>
    <property type="molecule type" value="Genomic_DNA"/>
</dbReference>
<dbReference type="Proteomes" id="UP000008743">
    <property type="component" value="Unassembled WGS sequence"/>
</dbReference>
<sequence length="155" mass="15650">MSPDMRRWLDDDSDAGALTNPAALAASSATAAALAAEPLPPAQTTLFSGSHVDPGASAAASSITSAAATRTPPTFTDSSDDFDSFLEAAKVRSSAPAQIESILPPVVSTPATFGSNDVASSMEPPPLSVGDDDQWGGFLSPELMQATINAGSVLE</sequence>
<accession>A0A0D2VS34</accession>
<dbReference type="AlphaFoldDB" id="A0A0D2VS34"/>
<dbReference type="InParanoid" id="A0A0D2VS34"/>
<proteinExistence type="predicted"/>
<protein>
    <submittedName>
        <fullName evidence="2">Uncharacterized protein</fullName>
    </submittedName>
</protein>
<keyword evidence="3" id="KW-1185">Reference proteome</keyword>
<evidence type="ECO:0000313" key="2">
    <source>
        <dbReference type="EMBL" id="KJE93832.1"/>
    </source>
</evidence>
<feature type="compositionally biased region" description="Low complexity" evidence="1">
    <location>
        <begin position="56"/>
        <end position="77"/>
    </location>
</feature>
<name>A0A0D2VS34_CAPO3</name>
<reference evidence="3" key="1">
    <citation type="submission" date="2011-02" db="EMBL/GenBank/DDBJ databases">
        <title>The Genome Sequence of Capsaspora owczarzaki ATCC 30864.</title>
        <authorList>
            <person name="Russ C."/>
            <person name="Cuomo C."/>
            <person name="Burger G."/>
            <person name="Gray M.W."/>
            <person name="Holland P.W.H."/>
            <person name="King N."/>
            <person name="Lang F.B.F."/>
            <person name="Roger A.J."/>
            <person name="Ruiz-Trillo I."/>
            <person name="Young S.K."/>
            <person name="Zeng Q."/>
            <person name="Gargeya S."/>
            <person name="Alvarado L."/>
            <person name="Berlin A."/>
            <person name="Chapman S.B."/>
            <person name="Chen Z."/>
            <person name="Freedman E."/>
            <person name="Gellesch M."/>
            <person name="Goldberg J."/>
            <person name="Griggs A."/>
            <person name="Gujja S."/>
            <person name="Heilman E."/>
            <person name="Heiman D."/>
            <person name="Howarth C."/>
            <person name="Mehta T."/>
            <person name="Neiman D."/>
            <person name="Pearson M."/>
            <person name="Roberts A."/>
            <person name="Saif S."/>
            <person name="Shea T."/>
            <person name="Shenoy N."/>
            <person name="Sisk P."/>
            <person name="Stolte C."/>
            <person name="Sykes S."/>
            <person name="White J."/>
            <person name="Yandava C."/>
            <person name="Haas B."/>
            <person name="Nusbaum C."/>
            <person name="Birren B."/>
        </authorList>
    </citation>
    <scope>NUCLEOTIDE SEQUENCE</scope>
    <source>
        <strain evidence="3">ATCC 30864</strain>
    </source>
</reference>
<feature type="region of interest" description="Disordered" evidence="1">
    <location>
        <begin position="114"/>
        <end position="138"/>
    </location>
</feature>
<evidence type="ECO:0000313" key="3">
    <source>
        <dbReference type="Proteomes" id="UP000008743"/>
    </source>
</evidence>
<evidence type="ECO:0000256" key="1">
    <source>
        <dbReference type="SAM" id="MobiDB-lite"/>
    </source>
</evidence>
<organism evidence="2 3">
    <name type="scientific">Capsaspora owczarzaki (strain ATCC 30864)</name>
    <dbReference type="NCBI Taxonomy" id="595528"/>
    <lineage>
        <taxon>Eukaryota</taxon>
        <taxon>Filasterea</taxon>
        <taxon>Capsaspora</taxon>
    </lineage>
</organism>
<gene>
    <name evidence="2" type="ORF">CAOG_004563</name>
</gene>